<dbReference type="InterPro" id="IPR052374">
    <property type="entry name" value="SERAC1"/>
</dbReference>
<reference evidence="9 10" key="1">
    <citation type="submission" date="2019-06" db="EMBL/GenBank/DDBJ databases">
        <title>Draft genome sequence of the filamentous fungus Phialemoniopsis curvata isolated from diesel fuel.</title>
        <authorList>
            <person name="Varaljay V.A."/>
            <person name="Lyon W.J."/>
            <person name="Crouch A.L."/>
            <person name="Drake C.E."/>
            <person name="Hollomon J.M."/>
            <person name="Nadeau L.J."/>
            <person name="Nunn H.S."/>
            <person name="Stevenson B.S."/>
            <person name="Bojanowski C.L."/>
            <person name="Crookes-Goodson W.J."/>
        </authorList>
    </citation>
    <scope>NUCLEOTIDE SEQUENCE [LARGE SCALE GENOMIC DNA]</scope>
    <source>
        <strain evidence="9 10">D216</strain>
    </source>
</reference>
<evidence type="ECO:0000256" key="5">
    <source>
        <dbReference type="ARBA" id="ARBA00023128"/>
    </source>
</evidence>
<dbReference type="PROSITE" id="PS50053">
    <property type="entry name" value="UBIQUITIN_2"/>
    <property type="match status" value="2"/>
</dbReference>
<evidence type="ECO:0000313" key="9">
    <source>
        <dbReference type="EMBL" id="TPX16472.1"/>
    </source>
</evidence>
<dbReference type="InterPro" id="IPR029071">
    <property type="entry name" value="Ubiquitin-like_domsf"/>
</dbReference>
<dbReference type="Gene3D" id="3.10.20.90">
    <property type="entry name" value="Phosphatidylinositol 3-kinase Catalytic Subunit, Chain A, domain 1"/>
    <property type="match status" value="2"/>
</dbReference>
<evidence type="ECO:0000259" key="8">
    <source>
        <dbReference type="PROSITE" id="PS50053"/>
    </source>
</evidence>
<dbReference type="OrthoDB" id="7464126at2759"/>
<evidence type="ECO:0000256" key="2">
    <source>
        <dbReference type="ARBA" id="ARBA00004240"/>
    </source>
</evidence>
<dbReference type="Gene3D" id="3.40.50.1820">
    <property type="entry name" value="alpha/beta hydrolase"/>
    <property type="match status" value="1"/>
</dbReference>
<comment type="subcellular location">
    <subcellularLocation>
        <location evidence="2">Endoplasmic reticulum</location>
    </subcellularLocation>
    <subcellularLocation>
        <location evidence="3">Membrane</location>
    </subcellularLocation>
    <subcellularLocation>
        <location evidence="1">Mitochondrion</location>
    </subcellularLocation>
</comment>
<dbReference type="InParanoid" id="A0A507B2G8"/>
<organism evidence="9 10">
    <name type="scientific">Thyridium curvatum</name>
    <dbReference type="NCBI Taxonomy" id="1093900"/>
    <lineage>
        <taxon>Eukaryota</taxon>
        <taxon>Fungi</taxon>
        <taxon>Dikarya</taxon>
        <taxon>Ascomycota</taxon>
        <taxon>Pezizomycotina</taxon>
        <taxon>Sordariomycetes</taxon>
        <taxon>Sordariomycetidae</taxon>
        <taxon>Thyridiales</taxon>
        <taxon>Thyridiaceae</taxon>
        <taxon>Thyridium</taxon>
    </lineage>
</organism>
<evidence type="ECO:0000256" key="4">
    <source>
        <dbReference type="ARBA" id="ARBA00022824"/>
    </source>
</evidence>
<evidence type="ECO:0000256" key="6">
    <source>
        <dbReference type="ARBA" id="ARBA00023136"/>
    </source>
</evidence>
<dbReference type="SMART" id="SM00213">
    <property type="entry name" value="UBQ"/>
    <property type="match status" value="2"/>
</dbReference>
<keyword evidence="6" id="KW-0472">Membrane</keyword>
<dbReference type="CDD" id="cd17039">
    <property type="entry name" value="Ubl_ubiquitin_like"/>
    <property type="match status" value="1"/>
</dbReference>
<keyword evidence="4" id="KW-0256">Endoplasmic reticulum</keyword>
<evidence type="ECO:0000256" key="3">
    <source>
        <dbReference type="ARBA" id="ARBA00004370"/>
    </source>
</evidence>
<dbReference type="EMBL" id="SKBQ01000017">
    <property type="protein sequence ID" value="TPX16472.1"/>
    <property type="molecule type" value="Genomic_DNA"/>
</dbReference>
<dbReference type="SUPFAM" id="SSF54236">
    <property type="entry name" value="Ubiquitin-like"/>
    <property type="match status" value="2"/>
</dbReference>
<gene>
    <name evidence="9" type="ORF">E0L32_003766</name>
</gene>
<feature type="region of interest" description="Disordered" evidence="7">
    <location>
        <begin position="261"/>
        <end position="318"/>
    </location>
</feature>
<dbReference type="InterPro" id="IPR019956">
    <property type="entry name" value="Ubiquitin_dom"/>
</dbReference>
<keyword evidence="10" id="KW-1185">Reference proteome</keyword>
<dbReference type="PANTHER" id="PTHR48182">
    <property type="entry name" value="PROTEIN SERAC1"/>
    <property type="match status" value="1"/>
</dbReference>
<dbReference type="Pfam" id="PF00240">
    <property type="entry name" value="ubiquitin"/>
    <property type="match status" value="2"/>
</dbReference>
<accession>A0A507B2G8</accession>
<protein>
    <recommendedName>
        <fullName evidence="8">Ubiquitin-like domain-containing protein</fullName>
    </recommendedName>
</protein>
<name>A0A507B2G8_9PEZI</name>
<evidence type="ECO:0000313" key="10">
    <source>
        <dbReference type="Proteomes" id="UP000319257"/>
    </source>
</evidence>
<dbReference type="PANTHER" id="PTHR48182:SF2">
    <property type="entry name" value="PROTEIN SERAC1"/>
    <property type="match status" value="1"/>
</dbReference>
<dbReference type="SUPFAM" id="SSF53474">
    <property type="entry name" value="alpha/beta-Hydrolases"/>
    <property type="match status" value="1"/>
</dbReference>
<dbReference type="GO" id="GO:0005739">
    <property type="term" value="C:mitochondrion"/>
    <property type="evidence" value="ECO:0007669"/>
    <property type="project" value="UniProtKB-SubCell"/>
</dbReference>
<dbReference type="InterPro" id="IPR000626">
    <property type="entry name" value="Ubiquitin-like_dom"/>
</dbReference>
<dbReference type="GO" id="GO:0005783">
    <property type="term" value="C:endoplasmic reticulum"/>
    <property type="evidence" value="ECO:0007669"/>
    <property type="project" value="UniProtKB-SubCell"/>
</dbReference>
<feature type="domain" description="Ubiquitin-like" evidence="8">
    <location>
        <begin position="437"/>
        <end position="512"/>
    </location>
</feature>
<proteinExistence type="predicted"/>
<dbReference type="GO" id="GO:0016020">
    <property type="term" value="C:membrane"/>
    <property type="evidence" value="ECO:0007669"/>
    <property type="project" value="UniProtKB-SubCell"/>
</dbReference>
<dbReference type="InterPro" id="IPR029058">
    <property type="entry name" value="AB_hydrolase_fold"/>
</dbReference>
<comment type="caution">
    <text evidence="9">The sequence shown here is derived from an EMBL/GenBank/DDBJ whole genome shotgun (WGS) entry which is preliminary data.</text>
</comment>
<feature type="domain" description="Ubiquitin-like" evidence="8">
    <location>
        <begin position="366"/>
        <end position="409"/>
    </location>
</feature>
<dbReference type="RefSeq" id="XP_030998183.1">
    <property type="nucleotide sequence ID" value="XM_031138102.1"/>
</dbReference>
<dbReference type="STRING" id="1093900.A0A507B2G8"/>
<dbReference type="Proteomes" id="UP000319257">
    <property type="component" value="Unassembled WGS sequence"/>
</dbReference>
<dbReference type="GeneID" id="41971213"/>
<feature type="compositionally biased region" description="Polar residues" evidence="7">
    <location>
        <begin position="272"/>
        <end position="286"/>
    </location>
</feature>
<evidence type="ECO:0000256" key="7">
    <source>
        <dbReference type="SAM" id="MobiDB-lite"/>
    </source>
</evidence>
<dbReference type="FunFam" id="3.10.20.90:FF:000160">
    <property type="entry name" value="Polyubiquitin-C"/>
    <property type="match status" value="1"/>
</dbReference>
<dbReference type="PRINTS" id="PR00348">
    <property type="entry name" value="UBIQUITIN"/>
</dbReference>
<evidence type="ECO:0000256" key="1">
    <source>
        <dbReference type="ARBA" id="ARBA00004173"/>
    </source>
</evidence>
<feature type="compositionally biased region" description="Polar residues" evidence="7">
    <location>
        <begin position="295"/>
        <end position="318"/>
    </location>
</feature>
<dbReference type="AlphaFoldDB" id="A0A507B2G8"/>
<sequence length="926" mass="102741">MHEPPMALLRSTLVIGPVPSGTLDSRHHPVKRPRTVPDPIFNSLDTNNFVLPPYSPRLLDQCSFNSFGMMSFFEGLQRRSICVSSPHAGSQMGLGIFQTPRVEDNPVPRRQRVFTAALPQDMQDDDEDIEQRTGSIAALRLYNARYAPKWARPMRKTSDGLYEWDFLLAAKARTALAIRLFDVSPRSFFKVKVFVGGVNTASPMSEEAQNYYVTPEQEWIHGVRAREDLVRQFQVLEKDSEFSLGSIVQGHNTKVIEIQVTARSESHGRARTGNTPTSETKQTLTAPTGGEDRAPSNQTPSSAASALTETVSTQGSPSVAITSSTLDGLGHLDLVASIPVVISKGSHSFKPSANNLMLAKSIVLDNVQGHDTIQTLKDRIMKTHGFPIEKQILIRKGKRLENAEILDEFIDSSIQDSKDAQKTTVQLMLRQDVRVGMQIFVATLMTEIISLLVDESNTIDQVKYKIWQMTGMPPDAQRLIFRGKQLEDGRILKDYNIPKEAVLHLVMRLRGGGGPELIAHRQRPEDETECSMAIGTGGLIRQGFAKDDCPENWEEQCTRVLRFHIIDPASFEAETGLELDEKSQGGAGRPEAFVQSARAELVQSPETINIPSYAMLDNERRGQTDVDIVFVHGLQGHPEKTWLHEGAPETANPTTKSPFSLRTLFKHRGRSPGKDVLANSPSRRQSVCWPRDLLPELCPTSRILTFGYDTVVTKAYSPADKGNIFSHAKDLLYGLDRIRPQGRSIIFVAHSLGGIIVKEALRRSESSTEPLIQDIINCTSAVVFMGTPHRGSDELASMADVVRSVAQTVLRMDANPAILRALGLDSPELELCRESFLTQWRVRDFVVKTFQESRGITGVNIGPFNGKVVPDVSSSLDDPREHAETIPADHMHMCRFSGPSDPGFRKVGVELQRLSRVRRAIENGAQ</sequence>
<keyword evidence="5" id="KW-0496">Mitochondrion</keyword>